<dbReference type="EMBL" id="WISR01000098">
    <property type="protein sequence ID" value="MQW32965.1"/>
    <property type="molecule type" value="Genomic_DNA"/>
</dbReference>
<keyword evidence="1" id="KW-0812">Transmembrane</keyword>
<sequence>MNVRRIASVLAWLLLGVIAYSTLSPLDLRPHMGSSVQIERFGAFGLTGLMFAIAYPRHVLAVLAAMLAAAIGLELTQMLAADRHARLIDLAVKMAGAGCGVGAGWLLVSLWPGSSRKSRA</sequence>
<keyword evidence="1" id="KW-0472">Membrane</keyword>
<feature type="transmembrane region" description="Helical" evidence="1">
    <location>
        <begin position="90"/>
        <end position="111"/>
    </location>
</feature>
<keyword evidence="1" id="KW-1133">Transmembrane helix</keyword>
<dbReference type="Proteomes" id="UP000429484">
    <property type="component" value="Unassembled WGS sequence"/>
</dbReference>
<dbReference type="AlphaFoldDB" id="A0AAW9TLW0"/>
<organism evidence="2 3">
    <name type="scientific">Rhizobium meliloti</name>
    <name type="common">Ensifer meliloti</name>
    <name type="synonym">Sinorhizobium meliloti</name>
    <dbReference type="NCBI Taxonomy" id="382"/>
    <lineage>
        <taxon>Bacteria</taxon>
        <taxon>Pseudomonadati</taxon>
        <taxon>Pseudomonadota</taxon>
        <taxon>Alphaproteobacteria</taxon>
        <taxon>Hyphomicrobiales</taxon>
        <taxon>Rhizobiaceae</taxon>
        <taxon>Sinorhizobium/Ensifer group</taxon>
        <taxon>Sinorhizobium</taxon>
    </lineage>
</organism>
<comment type="caution">
    <text evidence="2">The sequence shown here is derived from an EMBL/GenBank/DDBJ whole genome shotgun (WGS) entry which is preliminary data.</text>
</comment>
<reference evidence="2 3" key="1">
    <citation type="journal article" date="2013" name="Genome Biol.">
        <title>Comparative genomics of the core and accessory genomes of 48 Sinorhizobium strains comprising five genospecies.</title>
        <authorList>
            <person name="Sugawara M."/>
            <person name="Epstein B."/>
            <person name="Badgley B.D."/>
            <person name="Unno T."/>
            <person name="Xu L."/>
            <person name="Reese J."/>
            <person name="Gyaneshwar P."/>
            <person name="Denny R."/>
            <person name="Mudge J."/>
            <person name="Bharti A.K."/>
            <person name="Farmer A.D."/>
            <person name="May G.D."/>
            <person name="Woodward J.E."/>
            <person name="Medigue C."/>
            <person name="Vallenet D."/>
            <person name="Lajus A."/>
            <person name="Rouy Z."/>
            <person name="Martinez-Vaz B."/>
            <person name="Tiffin P."/>
            <person name="Young N.D."/>
            <person name="Sadowsky M.J."/>
        </authorList>
    </citation>
    <scope>NUCLEOTIDE SEQUENCE [LARGE SCALE GENOMIC DNA]</scope>
    <source>
        <strain evidence="2 3">N6B1</strain>
    </source>
</reference>
<evidence type="ECO:0000313" key="2">
    <source>
        <dbReference type="EMBL" id="MQW32965.1"/>
    </source>
</evidence>
<dbReference type="PIRSF" id="PIRSF033367">
    <property type="entry name" value="UCP033367_VanZ"/>
    <property type="match status" value="1"/>
</dbReference>
<accession>A0AAW9TLW0</accession>
<name>A0AAW9TLW0_RHIML</name>
<dbReference type="RefSeq" id="WP_017266132.1">
    <property type="nucleotide sequence ID" value="NZ_CP021823.1"/>
</dbReference>
<gene>
    <name evidence="2" type="ORF">GHK53_09160</name>
</gene>
<dbReference type="GeneID" id="89577601"/>
<dbReference type="InterPro" id="IPR017015">
    <property type="entry name" value="UCP033367_VanZ"/>
</dbReference>
<evidence type="ECO:0000256" key="1">
    <source>
        <dbReference type="SAM" id="Phobius"/>
    </source>
</evidence>
<protein>
    <submittedName>
        <fullName evidence="2">VanZ family protein</fullName>
    </submittedName>
</protein>
<feature type="transmembrane region" description="Helical" evidence="1">
    <location>
        <begin position="43"/>
        <end position="69"/>
    </location>
</feature>
<proteinExistence type="predicted"/>
<evidence type="ECO:0000313" key="3">
    <source>
        <dbReference type="Proteomes" id="UP000429484"/>
    </source>
</evidence>